<feature type="domain" description="Mediator complex subunit Med12" evidence="9">
    <location>
        <begin position="111"/>
        <end position="174"/>
    </location>
</feature>
<evidence type="ECO:0000256" key="5">
    <source>
        <dbReference type="ARBA" id="ARBA00023163"/>
    </source>
</evidence>
<dbReference type="Pfam" id="PF09497">
    <property type="entry name" value="Med12"/>
    <property type="match status" value="1"/>
</dbReference>
<reference evidence="10" key="1">
    <citation type="journal article" date="2019" name="Environ. Microbiol.">
        <title>Fungal ecological strategies reflected in gene transcription - a case study of two litter decomposers.</title>
        <authorList>
            <person name="Barbi F."/>
            <person name="Kohler A."/>
            <person name="Barry K."/>
            <person name="Baskaran P."/>
            <person name="Daum C."/>
            <person name="Fauchery L."/>
            <person name="Ihrmark K."/>
            <person name="Kuo A."/>
            <person name="LaButti K."/>
            <person name="Lipzen A."/>
            <person name="Morin E."/>
            <person name="Grigoriev I.V."/>
            <person name="Henrissat B."/>
            <person name="Lindahl B."/>
            <person name="Martin F."/>
        </authorList>
    </citation>
    <scope>NUCLEOTIDE SEQUENCE</scope>
    <source>
        <strain evidence="10">JB14</strain>
    </source>
</reference>
<evidence type="ECO:0000256" key="6">
    <source>
        <dbReference type="ARBA" id="ARBA00023242"/>
    </source>
</evidence>
<dbReference type="SMART" id="SM01281">
    <property type="entry name" value="Med12"/>
    <property type="match status" value="1"/>
</dbReference>
<feature type="region of interest" description="Disordered" evidence="8">
    <location>
        <begin position="1560"/>
        <end position="1612"/>
    </location>
</feature>
<keyword evidence="5" id="KW-0804">Transcription</keyword>
<evidence type="ECO:0000256" key="7">
    <source>
        <dbReference type="ARBA" id="ARBA00032010"/>
    </source>
</evidence>
<evidence type="ECO:0000256" key="8">
    <source>
        <dbReference type="SAM" id="MobiDB-lite"/>
    </source>
</evidence>
<dbReference type="GO" id="GO:0016592">
    <property type="term" value="C:mediator complex"/>
    <property type="evidence" value="ECO:0007669"/>
    <property type="project" value="InterPro"/>
</dbReference>
<sequence length="1612" mass="179960">MPEPSKDSASLPVYQLHPPEWLPKAHNSADLGKCYHNFHPPRPGQEEDILSESNVKNGFILPQSVSAETHSAQGPITENLHSVDTINKLEDLMNQVFARRAKQIPSVPPSTFRMPSRVTLNDAKRQAWFDDLANPDVPLAKLGRNVPHGAKGADLIHLLHSKNVAIHRAVWLLRVFGANETAGLRNKPLYNPTQYSAEWTNVVTAYLRKQLLEIALPSAPRAGVNIKQTFKGVLADPDTRSKWISLFSYCLELLRLFYVEGLVDKRTFFSWLVNQMSSCNLAQAGFVSRLADEYFDGMIECRPLIRPFVEASLCKLSEIITSPAKNWLADTEYLIKFLLQRVCLVLPDAFVSPRMWITHFDILCDVLTRNPNTNHPNGSVEQMAGASIFNIIYRNFLDIKRRIEAMLFRNLPSLTASPHLGSAVHDVELLNSISADTDVVNLPFFPMSFDNLTGISEKLDALLTWSVTPLQYGDHRAFAAVTLIQQWRTRAGDRANRRDVSPPDEFLQDQLFEWLDSSDVAGEAGNIAAVALLYGKLVKHELFSYASYIQRLIARGEPGLSFTEDTGSRHRNYLRWIPLYNTTPSLTSQRKVVLYGVRARETPEDINEREIRKEIRAVLPELFGGTTELALPSPESLLTSCRLLLSSPRYEQVRTFGTWLMPVLQKAIVRQEFDVSHSSILKSYGVAVELMTQTDCFDAMLDLTIYMLERCSTEELLLALIDTFRRHAVIWASMDVKGLIIAALDTVYHSWKSRKITSMSLLALLIEFDGGRYLSDLSREEVRTDSTKFSRDLQPVVAYHPDSVPDVLPEILLLVGDPAPEAPSILANGLWIKYRMTLDWAWKVWDNTIASLRQIPTMTLDAKDRRACALRYGVFLCHVNRHLARGLDDQVLGWFLGRGKDEVAVLNQDVWDIVKAVLLHLVVQGALRTTTILEGLVWPAWLLASSLSDEQSSASEVHLGAANDLCRRLLLTEDCGSDMLPPKNLLEVHGIRTRRQDVYREPYFPSMIGNIPILVALENNAHVSEQLRRDAQDIRQSLCEDKLFRQGVFRNLDVVRVAFEQSMQIAERNGDNIFKPTIAALSIILGESTKDIEVSHWPDSASLLSPWKISATAIQLQFVLRQMGRNTGAKGAGDSAALDKLTTMIFHHDLSIEEASFVAQMTKGVGSEIAGKFINNGLKRVADIINNMDFASDSWHSSLGRAGELLRVLTYVAEPLRDNPSELPLLDSTVQTEFFEALSAKFAALVDLLKADARPNNSQAFMNACILLARFLQFDLAFRGVWTGSAKKTSETLSSNLFTLIQIYASGNNCELIAYPLLLDTLFYLRDEMPIESKMGTFDPFEHYPDIPASSLPSDLPPEYRKQLLSILPELPGVASVDHLSNAHRDTNGNLVIDTPVLNRPWEWTENLGELVGDSGQGSREMVKNSSSLNLLAFGARMTGEAALPAAYQKDARIQESLRSFEDGFSSESLFQRDWRESRVKQSDEDLLGGGTNVSRTRADEHNPMSATSHTRNDRRGTSKGSPAVSTVSRSSGRRSPGLSAFNRLSSSTISDIIDVDALPAITGGSSSRGKRKTAVESDDEIVFVEGPIPAAAKAKKSKTAKTQVKKSTKRR</sequence>
<protein>
    <recommendedName>
        <fullName evidence="3">Mediator of RNA polymerase II transcription subunit 12</fullName>
    </recommendedName>
    <alternativeName>
        <fullName evidence="7">Mediator complex subunit 12</fullName>
    </alternativeName>
</protein>
<feature type="region of interest" description="Disordered" evidence="8">
    <location>
        <begin position="1481"/>
        <end position="1542"/>
    </location>
</feature>
<keyword evidence="4" id="KW-0805">Transcription regulation</keyword>
<organism evidence="10 11">
    <name type="scientific">Gymnopus androsaceus JB14</name>
    <dbReference type="NCBI Taxonomy" id="1447944"/>
    <lineage>
        <taxon>Eukaryota</taxon>
        <taxon>Fungi</taxon>
        <taxon>Dikarya</taxon>
        <taxon>Basidiomycota</taxon>
        <taxon>Agaricomycotina</taxon>
        <taxon>Agaricomycetes</taxon>
        <taxon>Agaricomycetidae</taxon>
        <taxon>Agaricales</taxon>
        <taxon>Marasmiineae</taxon>
        <taxon>Omphalotaceae</taxon>
        <taxon>Gymnopus</taxon>
    </lineage>
</organism>
<feature type="compositionally biased region" description="Low complexity" evidence="8">
    <location>
        <begin position="1525"/>
        <end position="1542"/>
    </location>
</feature>
<comment type="similarity">
    <text evidence="2">Belongs to the Mediator complex subunit 12 family.</text>
</comment>
<dbReference type="EMBL" id="ML769390">
    <property type="protein sequence ID" value="KAE9408576.1"/>
    <property type="molecule type" value="Genomic_DNA"/>
</dbReference>
<dbReference type="InterPro" id="IPR019035">
    <property type="entry name" value="Mediator_Med12"/>
</dbReference>
<evidence type="ECO:0000256" key="2">
    <source>
        <dbReference type="ARBA" id="ARBA00010289"/>
    </source>
</evidence>
<evidence type="ECO:0000313" key="10">
    <source>
        <dbReference type="EMBL" id="KAE9408576.1"/>
    </source>
</evidence>
<evidence type="ECO:0000256" key="4">
    <source>
        <dbReference type="ARBA" id="ARBA00023015"/>
    </source>
</evidence>
<accession>A0A6A4ID94</accession>
<dbReference type="Proteomes" id="UP000799118">
    <property type="component" value="Unassembled WGS sequence"/>
</dbReference>
<feature type="compositionally biased region" description="Basic residues" evidence="8">
    <location>
        <begin position="1594"/>
        <end position="1612"/>
    </location>
</feature>
<dbReference type="PANTHER" id="PTHR46567:SF1">
    <property type="entry name" value="MEDIATOR OF RNA POLYMERASE II TRANSCRIPTION SUBUNIT 12"/>
    <property type="match status" value="1"/>
</dbReference>
<name>A0A6A4ID94_9AGAR</name>
<dbReference type="GO" id="GO:0003712">
    <property type="term" value="F:transcription coregulator activity"/>
    <property type="evidence" value="ECO:0007669"/>
    <property type="project" value="InterPro"/>
</dbReference>
<evidence type="ECO:0000256" key="3">
    <source>
        <dbReference type="ARBA" id="ARBA00019622"/>
    </source>
</evidence>
<comment type="subcellular location">
    <subcellularLocation>
        <location evidence="1">Nucleus</location>
    </subcellularLocation>
</comment>
<evidence type="ECO:0000259" key="9">
    <source>
        <dbReference type="SMART" id="SM01281"/>
    </source>
</evidence>
<keyword evidence="6" id="KW-0539">Nucleus</keyword>
<dbReference type="GO" id="GO:0006357">
    <property type="term" value="P:regulation of transcription by RNA polymerase II"/>
    <property type="evidence" value="ECO:0007669"/>
    <property type="project" value="InterPro"/>
</dbReference>
<gene>
    <name evidence="10" type="ORF">BT96DRAFT_849201</name>
</gene>
<proteinExistence type="inferred from homology"/>
<evidence type="ECO:0000256" key="1">
    <source>
        <dbReference type="ARBA" id="ARBA00004123"/>
    </source>
</evidence>
<dbReference type="OrthoDB" id="20828at2759"/>
<evidence type="ECO:0000313" key="11">
    <source>
        <dbReference type="Proteomes" id="UP000799118"/>
    </source>
</evidence>
<dbReference type="PANTHER" id="PTHR46567">
    <property type="entry name" value="MEDIATOR OF RNA POLYMERASE II TRANSCRIPTION SUBUNIT 12"/>
    <property type="match status" value="1"/>
</dbReference>
<keyword evidence="11" id="KW-1185">Reference proteome</keyword>